<dbReference type="Proteomes" id="UP000193719">
    <property type="component" value="Unassembled WGS sequence"/>
</dbReference>
<organism evidence="1 2">
    <name type="scientific">Piromyces finnis</name>
    <dbReference type="NCBI Taxonomy" id="1754191"/>
    <lineage>
        <taxon>Eukaryota</taxon>
        <taxon>Fungi</taxon>
        <taxon>Fungi incertae sedis</taxon>
        <taxon>Chytridiomycota</taxon>
        <taxon>Chytridiomycota incertae sedis</taxon>
        <taxon>Neocallimastigomycetes</taxon>
        <taxon>Neocallimastigales</taxon>
        <taxon>Neocallimastigaceae</taxon>
        <taxon>Piromyces</taxon>
    </lineage>
</organism>
<sequence>MFSSSSSSSSKCAGLKIPRIEEDASLFCDTMNTNKCQKFLEESVPKIYECLGEDNLSETLCTKGDDGKYCPITYAVKDDERYNYVINESCKSKVCTDASYTILELELGTIGLDAYKNKTFNEVFDIKDANPHGDSDYYSMAYLKSEQCTSKQPSPKSSDATTLNYSILATTLFALLYALF</sequence>
<evidence type="ECO:0000313" key="2">
    <source>
        <dbReference type="Proteomes" id="UP000193719"/>
    </source>
</evidence>
<comment type="caution">
    <text evidence="1">The sequence shown here is derived from an EMBL/GenBank/DDBJ whole genome shotgun (WGS) entry which is preliminary data.</text>
</comment>
<keyword evidence="2" id="KW-1185">Reference proteome</keyword>
<reference evidence="1 2" key="1">
    <citation type="submission" date="2016-08" db="EMBL/GenBank/DDBJ databases">
        <title>Genomes of anaerobic fungi encode conserved fungal cellulosomes for biomass hydrolysis.</title>
        <authorList>
            <consortium name="DOE Joint Genome Institute"/>
            <person name="Haitjema C.H."/>
            <person name="Gilmore S.P."/>
            <person name="Henske J.K."/>
            <person name="Solomon K.V."/>
            <person name="De Groot R."/>
            <person name="Kuo A."/>
            <person name="Mondo S.J."/>
            <person name="Salamov A.A."/>
            <person name="Labutti K."/>
            <person name="Zhao Z."/>
            <person name="Chiniquy J."/>
            <person name="Barry K."/>
            <person name="Brewer H.M."/>
            <person name="Purvine S.O."/>
            <person name="Wright A.T."/>
            <person name="Boxma B."/>
            <person name="Van Alen T."/>
            <person name="Hackstein J.H."/>
            <person name="Baker S.E."/>
            <person name="Grigoriev I.V."/>
            <person name="O'Malley M.A."/>
        </authorList>
    </citation>
    <scope>NUCLEOTIDE SEQUENCE [LARGE SCALE GENOMIC DNA]</scope>
    <source>
        <strain evidence="2">finn</strain>
    </source>
</reference>
<dbReference type="AlphaFoldDB" id="A0A1Y1UX19"/>
<name>A0A1Y1UX19_9FUNG</name>
<dbReference type="EMBL" id="MCFH01000061">
    <property type="protein sequence ID" value="ORX42710.1"/>
    <property type="molecule type" value="Genomic_DNA"/>
</dbReference>
<dbReference type="OrthoDB" id="10617835at2759"/>
<protein>
    <submittedName>
        <fullName evidence="1">Uncharacterized protein</fullName>
    </submittedName>
</protein>
<proteinExistence type="predicted"/>
<evidence type="ECO:0000313" key="1">
    <source>
        <dbReference type="EMBL" id="ORX42710.1"/>
    </source>
</evidence>
<accession>A0A1Y1UX19</accession>
<gene>
    <name evidence="1" type="ORF">BCR36DRAFT_374335</name>
</gene>
<reference evidence="1 2" key="2">
    <citation type="submission" date="2016-08" db="EMBL/GenBank/DDBJ databases">
        <title>Pervasive Adenine N6-methylation of Active Genes in Fungi.</title>
        <authorList>
            <consortium name="DOE Joint Genome Institute"/>
            <person name="Mondo S.J."/>
            <person name="Dannebaum R.O."/>
            <person name="Kuo R.C."/>
            <person name="Labutti K."/>
            <person name="Haridas S."/>
            <person name="Kuo A."/>
            <person name="Salamov A."/>
            <person name="Ahrendt S.R."/>
            <person name="Lipzen A."/>
            <person name="Sullivan W."/>
            <person name="Andreopoulos W.B."/>
            <person name="Clum A."/>
            <person name="Lindquist E."/>
            <person name="Daum C."/>
            <person name="Ramamoorthy G.K."/>
            <person name="Gryganskyi A."/>
            <person name="Culley D."/>
            <person name="Magnuson J.K."/>
            <person name="James T.Y."/>
            <person name="O'Malley M.A."/>
            <person name="Stajich J.E."/>
            <person name="Spatafora J.W."/>
            <person name="Visel A."/>
            <person name="Grigoriev I.V."/>
        </authorList>
    </citation>
    <scope>NUCLEOTIDE SEQUENCE [LARGE SCALE GENOMIC DNA]</scope>
    <source>
        <strain evidence="2">finn</strain>
    </source>
</reference>